<comment type="caution">
    <text evidence="1">The sequence shown here is derived from an EMBL/GenBank/DDBJ whole genome shotgun (WGS) entry which is preliminary data.</text>
</comment>
<dbReference type="Proteomes" id="UP001162905">
    <property type="component" value="Unassembled WGS sequence"/>
</dbReference>
<gene>
    <name evidence="1" type="ORF">L4G47_00210</name>
</gene>
<sequence>MMADWLRTTRIPMVRMHNEQELKQRGDFRKMLSKRYPSGLINDAEIEALLGVLHS</sequence>
<reference evidence="1" key="1">
    <citation type="submission" date="2022-01" db="EMBL/GenBank/DDBJ databases">
        <title>Pseudomonas sp. nov. isolated from Antarctic regolith.</title>
        <authorList>
            <person name="Novakova D."/>
            <person name="Sedlar K."/>
        </authorList>
    </citation>
    <scope>NUCLEOTIDE SEQUENCE</scope>
    <source>
        <strain evidence="1">P2647</strain>
    </source>
</reference>
<evidence type="ECO:0000313" key="2">
    <source>
        <dbReference type="Proteomes" id="UP001162905"/>
    </source>
</evidence>
<evidence type="ECO:0000313" key="1">
    <source>
        <dbReference type="EMBL" id="MCF7540644.1"/>
    </source>
</evidence>
<keyword evidence="2" id="KW-1185">Reference proteome</keyword>
<proteinExistence type="predicted"/>
<dbReference type="EMBL" id="JAKJXH010000001">
    <property type="protein sequence ID" value="MCF7540644.1"/>
    <property type="molecule type" value="Genomic_DNA"/>
</dbReference>
<accession>A0ABS9HZY2</accession>
<name>A0ABS9HZY2_9PSED</name>
<dbReference type="RefSeq" id="WP_237249976.1">
    <property type="nucleotide sequence ID" value="NZ_JAKJXF010000003.1"/>
</dbReference>
<protein>
    <submittedName>
        <fullName evidence="1">Uncharacterized protein</fullName>
    </submittedName>
</protein>
<organism evidence="1 2">
    <name type="scientific">Pseudomonas petrae</name>
    <dbReference type="NCBI Taxonomy" id="2912190"/>
    <lineage>
        <taxon>Bacteria</taxon>
        <taxon>Pseudomonadati</taxon>
        <taxon>Pseudomonadota</taxon>
        <taxon>Gammaproteobacteria</taxon>
        <taxon>Pseudomonadales</taxon>
        <taxon>Pseudomonadaceae</taxon>
        <taxon>Pseudomonas</taxon>
    </lineage>
</organism>